<dbReference type="InterPro" id="IPR023296">
    <property type="entry name" value="Glyco_hydro_beta-prop_sf"/>
</dbReference>
<sequence length="292" mass="31847">MYVVSYFTDADEALHLAYSHDGEEFAPVNGGRPVLRGTVGTGRLRDPFIGLGPDGLFHLLATDGWTSPYIVHATSADLVSWSEQRLVPVMARVQGALNAWAPEFFLDRATGLYHLIWSSVVEPGATAEGRDFEHLTQDHRIWHCTTEDFRTFSAPGIFFDPGHSVIDATVRELSGGGFLMAFKDERGVNDIATAHKDIHLTTFDVPGGPYATPNGPVTPSLAEGPSLFRRDGDWIMIFDHFLEGRYGAVRSRDGGAWEPVLLGLPEGMRHASVLETSASVLEVSALDALAAR</sequence>
<evidence type="ECO:0000256" key="3">
    <source>
        <dbReference type="ARBA" id="ARBA00022801"/>
    </source>
</evidence>
<dbReference type="Pfam" id="PF04616">
    <property type="entry name" value="Glyco_hydro_43"/>
    <property type="match status" value="1"/>
</dbReference>
<evidence type="ECO:0000256" key="4">
    <source>
        <dbReference type="ARBA" id="ARBA00023295"/>
    </source>
</evidence>
<dbReference type="Proteomes" id="UP000054375">
    <property type="component" value="Unassembled WGS sequence"/>
</dbReference>
<comment type="pathway">
    <text evidence="1">Glycan metabolism; L-arabinan degradation.</text>
</comment>
<keyword evidence="4 5" id="KW-0326">Glycosidase</keyword>
<keyword evidence="3 5" id="KW-0378">Hydrolase</keyword>
<proteinExistence type="inferred from homology"/>
<dbReference type="RefSeq" id="WP_062244268.1">
    <property type="nucleotide sequence ID" value="NZ_JBIBHB010000013.1"/>
</dbReference>
<dbReference type="InterPro" id="IPR006710">
    <property type="entry name" value="Glyco_hydro_43"/>
</dbReference>
<gene>
    <name evidence="6" type="ORF">AQJ54_34825</name>
</gene>
<dbReference type="CDD" id="cd08983">
    <property type="entry name" value="GH43_Bt3655-like"/>
    <property type="match status" value="1"/>
</dbReference>
<evidence type="ECO:0000256" key="2">
    <source>
        <dbReference type="ARBA" id="ARBA00009865"/>
    </source>
</evidence>
<dbReference type="GO" id="GO:0004553">
    <property type="term" value="F:hydrolase activity, hydrolyzing O-glycosyl compounds"/>
    <property type="evidence" value="ECO:0007669"/>
    <property type="project" value="InterPro"/>
</dbReference>
<keyword evidence="7" id="KW-1185">Reference proteome</keyword>
<comment type="caution">
    <text evidence="6">The sequence shown here is derived from an EMBL/GenBank/DDBJ whole genome shotgun (WGS) entry which is preliminary data.</text>
</comment>
<dbReference type="Gene3D" id="2.115.10.20">
    <property type="entry name" value="Glycosyl hydrolase domain, family 43"/>
    <property type="match status" value="1"/>
</dbReference>
<evidence type="ECO:0000256" key="5">
    <source>
        <dbReference type="RuleBase" id="RU361187"/>
    </source>
</evidence>
<dbReference type="GO" id="GO:0005975">
    <property type="term" value="P:carbohydrate metabolic process"/>
    <property type="evidence" value="ECO:0007669"/>
    <property type="project" value="InterPro"/>
</dbReference>
<evidence type="ECO:0000256" key="1">
    <source>
        <dbReference type="ARBA" id="ARBA00004834"/>
    </source>
</evidence>
<evidence type="ECO:0000313" key="7">
    <source>
        <dbReference type="Proteomes" id="UP000054375"/>
    </source>
</evidence>
<name>A0A101RSL1_9ACTN</name>
<protein>
    <recommendedName>
        <fullName evidence="8">Glycosyl hydrolase family 43</fullName>
    </recommendedName>
</protein>
<reference evidence="6 7" key="1">
    <citation type="submission" date="2015-10" db="EMBL/GenBank/DDBJ databases">
        <title>Draft genome sequence of Streptomyces griseorubiginosus DSM 40469, type strain for the species Streptomyces griseorubiginosus.</title>
        <authorList>
            <person name="Ruckert C."/>
            <person name="Winkler A."/>
            <person name="Kalinowski J."/>
            <person name="Kampfer P."/>
            <person name="Glaeser S."/>
        </authorList>
    </citation>
    <scope>NUCLEOTIDE SEQUENCE [LARGE SCALE GENOMIC DNA]</scope>
    <source>
        <strain evidence="6 7">DSM 40469</strain>
    </source>
</reference>
<dbReference type="PANTHER" id="PTHR43301">
    <property type="entry name" value="ARABINAN ENDO-1,5-ALPHA-L-ARABINOSIDASE"/>
    <property type="match status" value="1"/>
</dbReference>
<dbReference type="PANTHER" id="PTHR43301:SF3">
    <property type="entry name" value="ARABINAN ENDO-1,5-ALPHA-L-ARABINOSIDASE A-RELATED"/>
    <property type="match status" value="1"/>
</dbReference>
<evidence type="ECO:0000313" key="6">
    <source>
        <dbReference type="EMBL" id="KUN60964.1"/>
    </source>
</evidence>
<accession>A0A101RSL1</accession>
<dbReference type="EMBL" id="LMWV01000030">
    <property type="protein sequence ID" value="KUN60964.1"/>
    <property type="molecule type" value="Genomic_DNA"/>
</dbReference>
<dbReference type="SUPFAM" id="SSF75005">
    <property type="entry name" value="Arabinanase/levansucrase/invertase"/>
    <property type="match status" value="1"/>
</dbReference>
<comment type="similarity">
    <text evidence="2 5">Belongs to the glycosyl hydrolase 43 family.</text>
</comment>
<dbReference type="AlphaFoldDB" id="A0A101RSL1"/>
<evidence type="ECO:0008006" key="8">
    <source>
        <dbReference type="Google" id="ProtNLM"/>
    </source>
</evidence>
<organism evidence="6 7">
    <name type="scientific">Streptomyces griseorubiginosus</name>
    <dbReference type="NCBI Taxonomy" id="67304"/>
    <lineage>
        <taxon>Bacteria</taxon>
        <taxon>Bacillati</taxon>
        <taxon>Actinomycetota</taxon>
        <taxon>Actinomycetes</taxon>
        <taxon>Kitasatosporales</taxon>
        <taxon>Streptomycetaceae</taxon>
        <taxon>Streptomyces</taxon>
    </lineage>
</organism>
<dbReference type="InterPro" id="IPR050727">
    <property type="entry name" value="GH43_arabinanases"/>
</dbReference>